<gene>
    <name evidence="1" type="ORF">BECKTC1821D_GA0114238_102112</name>
</gene>
<accession>A0A450YTB7</accession>
<name>A0A450YTB7_9GAMM</name>
<dbReference type="EMBL" id="CAADFS010000021">
    <property type="protein sequence ID" value="VFK44755.1"/>
    <property type="molecule type" value="Genomic_DNA"/>
</dbReference>
<proteinExistence type="predicted"/>
<organism evidence="1">
    <name type="scientific">Candidatus Kentrum sp. TC</name>
    <dbReference type="NCBI Taxonomy" id="2126339"/>
    <lineage>
        <taxon>Bacteria</taxon>
        <taxon>Pseudomonadati</taxon>
        <taxon>Pseudomonadota</taxon>
        <taxon>Gammaproteobacteria</taxon>
        <taxon>Candidatus Kentrum</taxon>
    </lineage>
</organism>
<reference evidence="1" key="1">
    <citation type="submission" date="2019-02" db="EMBL/GenBank/DDBJ databases">
        <authorList>
            <person name="Gruber-Vodicka R. H."/>
            <person name="Seah K. B. B."/>
        </authorList>
    </citation>
    <scope>NUCLEOTIDE SEQUENCE</scope>
    <source>
        <strain evidence="1">BECK_BZ123</strain>
    </source>
</reference>
<sequence>MVLLIFDLYQSDIIAFSILKYHNLLENHFGIQILRRCSVTSRGFKWLSFMLFWLYRYRNMEVGMAGARGILVYGMHKHISEVNADGMVPLIVF</sequence>
<evidence type="ECO:0000313" key="1">
    <source>
        <dbReference type="EMBL" id="VFK44755.1"/>
    </source>
</evidence>
<protein>
    <submittedName>
        <fullName evidence="1">Uncharacterized protein</fullName>
    </submittedName>
</protein>
<dbReference type="AlphaFoldDB" id="A0A450YTB7"/>